<evidence type="ECO:0000313" key="3">
    <source>
        <dbReference type="Proteomes" id="UP000250299"/>
    </source>
</evidence>
<name>A0A2Z4RFB1_PSEPU</name>
<feature type="region of interest" description="Disordered" evidence="1">
    <location>
        <begin position="25"/>
        <end position="61"/>
    </location>
</feature>
<sequence length="61" mass="6686">MGSVVNTAFVNTEDPLWERACSRRGLINHPKINRPDAARQAHARNPAPQPPPWPPARPGPA</sequence>
<protein>
    <submittedName>
        <fullName evidence="2">Uncharacterized protein</fullName>
    </submittedName>
</protein>
<evidence type="ECO:0000313" key="2">
    <source>
        <dbReference type="EMBL" id="AWY39702.1"/>
    </source>
</evidence>
<proteinExistence type="predicted"/>
<dbReference type="EMBL" id="CP029693">
    <property type="protein sequence ID" value="AWY39702.1"/>
    <property type="molecule type" value="Genomic_DNA"/>
</dbReference>
<organism evidence="2 3">
    <name type="scientific">Pseudomonas putida</name>
    <name type="common">Arthrobacter siderocapsulatus</name>
    <dbReference type="NCBI Taxonomy" id="303"/>
    <lineage>
        <taxon>Bacteria</taxon>
        <taxon>Pseudomonadati</taxon>
        <taxon>Pseudomonadota</taxon>
        <taxon>Gammaproteobacteria</taxon>
        <taxon>Pseudomonadales</taxon>
        <taxon>Pseudomonadaceae</taxon>
        <taxon>Pseudomonas</taxon>
    </lineage>
</organism>
<feature type="compositionally biased region" description="Pro residues" evidence="1">
    <location>
        <begin position="47"/>
        <end position="61"/>
    </location>
</feature>
<dbReference type="Proteomes" id="UP000250299">
    <property type="component" value="Chromosome"/>
</dbReference>
<evidence type="ECO:0000256" key="1">
    <source>
        <dbReference type="SAM" id="MobiDB-lite"/>
    </source>
</evidence>
<accession>A0A2Z4RFB1</accession>
<dbReference type="AlphaFoldDB" id="A0A2Z4RFB1"/>
<gene>
    <name evidence="2" type="ORF">DKY63_07225</name>
</gene>
<reference evidence="2 3" key="1">
    <citation type="submission" date="2018-05" db="EMBL/GenBank/DDBJ databases">
        <title>Whole genome sequence of Pseudomonas putida JBC17.</title>
        <authorList>
            <person name="Lee Y.H."/>
            <person name="David K."/>
        </authorList>
    </citation>
    <scope>NUCLEOTIDE SEQUENCE [LARGE SCALE GENOMIC DNA]</scope>
    <source>
        <strain evidence="2 3">JBC17</strain>
    </source>
</reference>